<gene>
    <name evidence="2" type="ORF">SDC9_152431</name>
</gene>
<dbReference type="EMBL" id="VSSQ01051093">
    <property type="protein sequence ID" value="MPN05181.1"/>
    <property type="molecule type" value="Genomic_DNA"/>
</dbReference>
<keyword evidence="1" id="KW-0812">Transmembrane</keyword>
<feature type="transmembrane region" description="Helical" evidence="1">
    <location>
        <begin position="47"/>
        <end position="66"/>
    </location>
</feature>
<organism evidence="2">
    <name type="scientific">bioreactor metagenome</name>
    <dbReference type="NCBI Taxonomy" id="1076179"/>
    <lineage>
        <taxon>unclassified sequences</taxon>
        <taxon>metagenomes</taxon>
        <taxon>ecological metagenomes</taxon>
    </lineage>
</organism>
<name>A0A645ET16_9ZZZZ</name>
<protein>
    <submittedName>
        <fullName evidence="2">Uncharacterized protein</fullName>
    </submittedName>
</protein>
<accession>A0A645ET16</accession>
<evidence type="ECO:0000313" key="2">
    <source>
        <dbReference type="EMBL" id="MPN05181.1"/>
    </source>
</evidence>
<dbReference type="AlphaFoldDB" id="A0A645ET16"/>
<evidence type="ECO:0000256" key="1">
    <source>
        <dbReference type="SAM" id="Phobius"/>
    </source>
</evidence>
<reference evidence="2" key="1">
    <citation type="submission" date="2019-08" db="EMBL/GenBank/DDBJ databases">
        <authorList>
            <person name="Kucharzyk K."/>
            <person name="Murdoch R.W."/>
            <person name="Higgins S."/>
            <person name="Loffler F."/>
        </authorList>
    </citation>
    <scope>NUCLEOTIDE SEQUENCE</scope>
</reference>
<comment type="caution">
    <text evidence="2">The sequence shown here is derived from an EMBL/GenBank/DDBJ whole genome shotgun (WGS) entry which is preliminary data.</text>
</comment>
<proteinExistence type="predicted"/>
<sequence>MNNGTSIGSMFFALRIILPEAKSAPLAVCAFIILSVSSSKVGIKRKAIVIIIASSCAGTPIFLNGFRIASIPSVKTIGDVVKVSIEDIIKSKIRRRDILMPMARPSLVIVRYFHDHKISP</sequence>
<keyword evidence="1" id="KW-1133">Transmembrane helix</keyword>
<feature type="transmembrane region" description="Helical" evidence="1">
    <location>
        <begin position="12"/>
        <end position="35"/>
    </location>
</feature>
<keyword evidence="1" id="KW-0472">Membrane</keyword>